<feature type="transmembrane region" description="Helical" evidence="1">
    <location>
        <begin position="175"/>
        <end position="196"/>
    </location>
</feature>
<keyword evidence="1" id="KW-0472">Membrane</keyword>
<accession>A0ABP7V612</accession>
<evidence type="ECO:0008006" key="4">
    <source>
        <dbReference type="Google" id="ProtNLM"/>
    </source>
</evidence>
<dbReference type="Proteomes" id="UP001501734">
    <property type="component" value="Unassembled WGS sequence"/>
</dbReference>
<name>A0ABP7V612_9BACI</name>
<dbReference type="RefSeq" id="WP_344909869.1">
    <property type="nucleotide sequence ID" value="NZ_BAABDL010000019.1"/>
</dbReference>
<sequence>MNFYKLLKYDLKNGFRVGGLKLMIIILMTLAFCLDFYLRKDIVYMVDPLTPSGTWMDYLFYIFAGIKEYTPSITEEFIFPIKWILIHLFILYSTLYYPHRDLSSLGLNVLVRTKGRLAWWLSKSIWNISYVLTCYISIFLTIIIFCLAANEPISLEITPMFVNDLLDAGSPFDTFPSYLASVILLMPMFISIVLNLVQMTLGLFIKPLYSFGMMAVILLASAYFLNPFLIGNYAMPIRSEYVIENGLQATTGVMLSALIMTLAFLIGSFYFKRYDILDEE</sequence>
<proteinExistence type="predicted"/>
<keyword evidence="1" id="KW-0812">Transmembrane</keyword>
<keyword evidence="1" id="KW-1133">Transmembrane helix</keyword>
<feature type="transmembrane region" description="Helical" evidence="1">
    <location>
        <begin position="20"/>
        <end position="38"/>
    </location>
</feature>
<keyword evidence="3" id="KW-1185">Reference proteome</keyword>
<dbReference type="EMBL" id="BAABDL010000019">
    <property type="protein sequence ID" value="GAA4060350.1"/>
    <property type="molecule type" value="Genomic_DNA"/>
</dbReference>
<feature type="transmembrane region" description="Helical" evidence="1">
    <location>
        <begin position="125"/>
        <end position="150"/>
    </location>
</feature>
<reference evidence="3" key="1">
    <citation type="journal article" date="2019" name="Int. J. Syst. Evol. Microbiol.">
        <title>The Global Catalogue of Microorganisms (GCM) 10K type strain sequencing project: providing services to taxonomists for standard genome sequencing and annotation.</title>
        <authorList>
            <consortium name="The Broad Institute Genomics Platform"/>
            <consortium name="The Broad Institute Genome Sequencing Center for Infectious Disease"/>
            <person name="Wu L."/>
            <person name="Ma J."/>
        </authorList>
    </citation>
    <scope>NUCLEOTIDE SEQUENCE [LARGE SCALE GENOMIC DNA]</scope>
    <source>
        <strain evidence="3">JCM 17250</strain>
    </source>
</reference>
<gene>
    <name evidence="2" type="ORF">GCM10022410_04320</name>
</gene>
<comment type="caution">
    <text evidence="2">The sequence shown here is derived from an EMBL/GenBank/DDBJ whole genome shotgun (WGS) entry which is preliminary data.</text>
</comment>
<evidence type="ECO:0000256" key="1">
    <source>
        <dbReference type="SAM" id="Phobius"/>
    </source>
</evidence>
<protein>
    <recommendedName>
        <fullName evidence="4">ABC-2 family transporter protein</fullName>
    </recommendedName>
</protein>
<evidence type="ECO:0000313" key="3">
    <source>
        <dbReference type="Proteomes" id="UP001501734"/>
    </source>
</evidence>
<feature type="transmembrane region" description="Helical" evidence="1">
    <location>
        <begin position="208"/>
        <end position="229"/>
    </location>
</feature>
<evidence type="ECO:0000313" key="2">
    <source>
        <dbReference type="EMBL" id="GAA4060350.1"/>
    </source>
</evidence>
<feature type="transmembrane region" description="Helical" evidence="1">
    <location>
        <begin position="249"/>
        <end position="271"/>
    </location>
</feature>
<organism evidence="2 3">
    <name type="scientific">Amphibacillus indicireducens</name>
    <dbReference type="NCBI Taxonomy" id="1076330"/>
    <lineage>
        <taxon>Bacteria</taxon>
        <taxon>Bacillati</taxon>
        <taxon>Bacillota</taxon>
        <taxon>Bacilli</taxon>
        <taxon>Bacillales</taxon>
        <taxon>Bacillaceae</taxon>
        <taxon>Amphibacillus</taxon>
    </lineage>
</organism>